<name>X1A9I5_9ZZZZ</name>
<dbReference type="AlphaFoldDB" id="X1A9I5"/>
<proteinExistence type="predicted"/>
<sequence length="167" mass="18664">MSGKTIWRRALDLDHRIIATGIFLIITYMILSPIEIPFPVSSYGQQYYDFIDEVPAGTTVGFMMGDTVATKPQLKPATTISMWMLYEKNCKIVYWYDKVEAVGLMNEYIAVVDEMSSRELVYGVDYIDLGFIAGTETGAVAFLENIRGVTGGLDVNGDDIDSFPIME</sequence>
<reference evidence="1" key="1">
    <citation type="journal article" date="2014" name="Front. Microbiol.">
        <title>High frequency of phylogenetically diverse reductive dehalogenase-homologous genes in deep subseafloor sedimentary metagenomes.</title>
        <authorList>
            <person name="Kawai M."/>
            <person name="Futagami T."/>
            <person name="Toyoda A."/>
            <person name="Takaki Y."/>
            <person name="Nishi S."/>
            <person name="Hori S."/>
            <person name="Arai W."/>
            <person name="Tsubouchi T."/>
            <person name="Morono Y."/>
            <person name="Uchiyama I."/>
            <person name="Ito T."/>
            <person name="Fujiyama A."/>
            <person name="Inagaki F."/>
            <person name="Takami H."/>
        </authorList>
    </citation>
    <scope>NUCLEOTIDE SEQUENCE</scope>
    <source>
        <strain evidence="1">Expedition CK06-06</strain>
    </source>
</reference>
<evidence type="ECO:0000313" key="1">
    <source>
        <dbReference type="EMBL" id="GAG78384.1"/>
    </source>
</evidence>
<organism evidence="1">
    <name type="scientific">marine sediment metagenome</name>
    <dbReference type="NCBI Taxonomy" id="412755"/>
    <lineage>
        <taxon>unclassified sequences</taxon>
        <taxon>metagenomes</taxon>
        <taxon>ecological metagenomes</taxon>
    </lineage>
</organism>
<dbReference type="EMBL" id="BART01018817">
    <property type="protein sequence ID" value="GAG78384.1"/>
    <property type="molecule type" value="Genomic_DNA"/>
</dbReference>
<comment type="caution">
    <text evidence="1">The sequence shown here is derived from an EMBL/GenBank/DDBJ whole genome shotgun (WGS) entry which is preliminary data.</text>
</comment>
<gene>
    <name evidence="1" type="ORF">S01H4_35395</name>
</gene>
<accession>X1A9I5</accession>
<protein>
    <submittedName>
        <fullName evidence="1">Uncharacterized protein</fullName>
    </submittedName>
</protein>
<feature type="non-terminal residue" evidence="1">
    <location>
        <position position="167"/>
    </location>
</feature>